<organism evidence="1 2">
    <name type="scientific">Symbiodinium necroappetens</name>
    <dbReference type="NCBI Taxonomy" id="1628268"/>
    <lineage>
        <taxon>Eukaryota</taxon>
        <taxon>Sar</taxon>
        <taxon>Alveolata</taxon>
        <taxon>Dinophyceae</taxon>
        <taxon>Suessiales</taxon>
        <taxon>Symbiodiniaceae</taxon>
        <taxon>Symbiodinium</taxon>
    </lineage>
</organism>
<name>A0A812ZJV9_9DINO</name>
<evidence type="ECO:0008006" key="3">
    <source>
        <dbReference type="Google" id="ProtNLM"/>
    </source>
</evidence>
<evidence type="ECO:0000313" key="2">
    <source>
        <dbReference type="Proteomes" id="UP000601435"/>
    </source>
</evidence>
<reference evidence="1" key="1">
    <citation type="submission" date="2021-02" db="EMBL/GenBank/DDBJ databases">
        <authorList>
            <person name="Dougan E. K."/>
            <person name="Rhodes N."/>
            <person name="Thang M."/>
            <person name="Chan C."/>
        </authorList>
    </citation>
    <scope>NUCLEOTIDE SEQUENCE</scope>
</reference>
<keyword evidence="2" id="KW-1185">Reference proteome</keyword>
<protein>
    <recommendedName>
        <fullName evidence="3">NYN domain-containing protein</fullName>
    </recommendedName>
</protein>
<gene>
    <name evidence="1" type="ORF">SNEC2469_LOCUS24723</name>
</gene>
<proteinExistence type="predicted"/>
<dbReference type="EMBL" id="CAJNJA010047964">
    <property type="protein sequence ID" value="CAE7827861.1"/>
    <property type="molecule type" value="Genomic_DNA"/>
</dbReference>
<dbReference type="Proteomes" id="UP000601435">
    <property type="component" value="Unassembled WGS sequence"/>
</dbReference>
<evidence type="ECO:0000313" key="1">
    <source>
        <dbReference type="EMBL" id="CAE7827861.1"/>
    </source>
</evidence>
<sequence length="502" mass="55381">MWGIPGYPLLVAGRTSSCPSIAGGASVPPRRERLGAFGSRGAWLSVAAAATEVVRSRRSSSEVALCSLPRAPSSAELLVDADSVNIEQVQEAIKELQQEGYEVWTRVFAAPGFNLTKAWASLFERKEVQFRPVERNPKNRGEANDEAIVRACKILAASKKNRYIVLLASDCGFLDVLQEIAEEGASVCLCTSARNLGAISRFRKCGVRVIELVSQTSSFSAVRAILNAHGSGHVELAKPFKYDGSGSEDRELCSNFLHDLGYLPESDTTLTQSTAKFWFANSLGSIAVFPQQLATEKVCRMVSRRRRWQRYRDDLVLLLPLAATPRRLSTKQQKIYGTPLGRRLYAGGGPVMLKDSKNLVRRAFTKLGYLDGRLNTDMEEAALLFVNAPDNCHRLRKVLDLLPSEGDTVADVIDKLRSALRSNLTDARWRVAPSDSSIRQLLCKQGFLSNVNAVAEDVLRAMSQYSLLHGLPAMRSYNGYVFRILRSLDKSIGTARPIEIGR</sequence>
<dbReference type="OrthoDB" id="414824at2759"/>
<dbReference type="AlphaFoldDB" id="A0A812ZJV9"/>
<accession>A0A812ZJV9</accession>
<comment type="caution">
    <text evidence="1">The sequence shown here is derived from an EMBL/GenBank/DDBJ whole genome shotgun (WGS) entry which is preliminary data.</text>
</comment>